<evidence type="ECO:0000256" key="18">
    <source>
        <dbReference type="SAM" id="MobiDB-lite"/>
    </source>
</evidence>
<dbReference type="GO" id="GO:0071555">
    <property type="term" value="P:cell wall organization"/>
    <property type="evidence" value="ECO:0007669"/>
    <property type="project" value="UniProtKB-KW"/>
</dbReference>
<evidence type="ECO:0000256" key="16">
    <source>
        <dbReference type="ARBA" id="ARBA00034000"/>
    </source>
</evidence>
<keyword evidence="15" id="KW-0961">Cell wall biogenesis/degradation</keyword>
<name>A0A9X2PWL3_9BACT</name>
<keyword evidence="19" id="KW-0812">Transmembrane</keyword>
<dbReference type="GO" id="GO:0030288">
    <property type="term" value="C:outer membrane-bounded periplasmic space"/>
    <property type="evidence" value="ECO:0007669"/>
    <property type="project" value="TreeGrafter"/>
</dbReference>
<dbReference type="EC" id="2.4.1.-" evidence="22"/>
<dbReference type="InterPro" id="IPR001264">
    <property type="entry name" value="Glyco_trans_51"/>
</dbReference>
<evidence type="ECO:0000256" key="17">
    <source>
        <dbReference type="ARBA" id="ARBA00049902"/>
    </source>
</evidence>
<keyword evidence="10 22" id="KW-0378">Hydrolase</keyword>
<evidence type="ECO:0000256" key="12">
    <source>
        <dbReference type="ARBA" id="ARBA00022984"/>
    </source>
</evidence>
<comment type="subcellular location">
    <subcellularLocation>
        <location evidence="1">Cell membrane</location>
    </subcellularLocation>
</comment>
<dbReference type="EMBL" id="JANUAU010000005">
    <property type="protein sequence ID" value="MCS3677869.1"/>
    <property type="molecule type" value="Genomic_DNA"/>
</dbReference>
<keyword evidence="6" id="KW-0121">Carboxypeptidase</keyword>
<dbReference type="RefSeq" id="WP_259080297.1">
    <property type="nucleotide sequence ID" value="NZ_JANUAU010000005.1"/>
</dbReference>
<dbReference type="EC" id="3.4.-.-" evidence="22"/>
<evidence type="ECO:0000256" key="8">
    <source>
        <dbReference type="ARBA" id="ARBA00022676"/>
    </source>
</evidence>
<evidence type="ECO:0000256" key="3">
    <source>
        <dbReference type="ARBA" id="ARBA00007090"/>
    </source>
</evidence>
<evidence type="ECO:0000256" key="5">
    <source>
        <dbReference type="ARBA" id="ARBA00022475"/>
    </source>
</evidence>
<keyword evidence="9 22" id="KW-0808">Transferase</keyword>
<keyword evidence="13 19" id="KW-0472">Membrane</keyword>
<evidence type="ECO:0000256" key="19">
    <source>
        <dbReference type="SAM" id="Phobius"/>
    </source>
</evidence>
<feature type="domain" description="Penicillin-binding protein transpeptidase" evidence="20">
    <location>
        <begin position="474"/>
        <end position="706"/>
    </location>
</feature>
<feature type="transmembrane region" description="Helical" evidence="19">
    <location>
        <begin position="61"/>
        <end position="84"/>
    </location>
</feature>
<feature type="compositionally biased region" description="Basic and acidic residues" evidence="18">
    <location>
        <begin position="15"/>
        <end position="25"/>
    </location>
</feature>
<proteinExistence type="inferred from homology"/>
<dbReference type="GO" id="GO:0008360">
    <property type="term" value="P:regulation of cell shape"/>
    <property type="evidence" value="ECO:0007669"/>
    <property type="project" value="UniProtKB-KW"/>
</dbReference>
<dbReference type="Gene3D" id="1.10.3810.10">
    <property type="entry name" value="Biosynthetic peptidoglycan transglycosylase-like"/>
    <property type="match status" value="1"/>
</dbReference>
<gene>
    <name evidence="22" type="ORF">GGP71_001797</name>
</gene>
<sequence>MSEWSYSDEELDQYFRDRSAREGNRPGEGSSGDEEDGHGRPTTGFRGVFHRRIADPWAAQAAAVLSVLTGLLAIGVLAGGTYVWTLTDDIPSTERLEDPTMQLATIAYTADGKELARYARQNRSWAPYDSISSHVTDALIATEDQRFYRHWGVDPQAIMAAVADILTGDFRGASTITQQLARNLYNEAVGRAVTIPRKVREMVTAVELERRYTKREILEMYLNTVSFGGNVYGIESAARTYFGRRAAELDPLQAATLVGMLRATTYYNPVRNPQNAKQRRNVVLRLMREQGAISAAYYRDHVDDPVRADYHSSRLSASLAPYFAEHVRTTLSDWATDEKYSDHPLHGRDIYGDGLRVYTTLDSKLQKLARASVEHNMTALQKVVGYQWSEPSPGLYSSSLEDYRSLTPGEDYEPFAHFWESNPEVLNDFIRQTTRYDTLRARGMGPKAAVDRLRDAPSLLDSLKAAKSRLGAGLVSLDPRNGHVKVWVGGRDFETEKYDKVGTARRQPGSTFKPFTYTAAIDNGYSPYDTLLDSTFTWKDAGADTTWSPQNYDGESSGEMLTLSQGLANSKNTITARLALDLNPQTVTTYARRMGIPDETLKAVPSIALGTSNVRLLDMAAGYSTLANGGLYNEPVAITRVEDRYGNVLWESSSSPREALSKRTAYTVVDMMRGVIDYGTGVRIRTQFDLGEYDLGGKTGTTDRAADTWFMLMHPELVSGSWVGFEDQRLTFRTGFWGQGAHTALFLVGDYYRRITESDTVSLANTSFPLVEGYGAPEDTTGSHNGGRVGW</sequence>
<evidence type="ECO:0000259" key="21">
    <source>
        <dbReference type="Pfam" id="PF00912"/>
    </source>
</evidence>
<evidence type="ECO:0000256" key="11">
    <source>
        <dbReference type="ARBA" id="ARBA00022960"/>
    </source>
</evidence>
<keyword evidence="19" id="KW-1133">Transmembrane helix</keyword>
<dbReference type="GO" id="GO:0005886">
    <property type="term" value="C:plasma membrane"/>
    <property type="evidence" value="ECO:0007669"/>
    <property type="project" value="UniProtKB-SubCell"/>
</dbReference>
<organism evidence="22 23">
    <name type="scientific">Salinibacter ruber</name>
    <dbReference type="NCBI Taxonomy" id="146919"/>
    <lineage>
        <taxon>Bacteria</taxon>
        <taxon>Pseudomonadati</taxon>
        <taxon>Rhodothermota</taxon>
        <taxon>Rhodothermia</taxon>
        <taxon>Rhodothermales</taxon>
        <taxon>Salinibacteraceae</taxon>
        <taxon>Salinibacter</taxon>
    </lineage>
</organism>
<evidence type="ECO:0000256" key="6">
    <source>
        <dbReference type="ARBA" id="ARBA00022645"/>
    </source>
</evidence>
<evidence type="ECO:0000256" key="7">
    <source>
        <dbReference type="ARBA" id="ARBA00022670"/>
    </source>
</evidence>
<dbReference type="GO" id="GO:0009252">
    <property type="term" value="P:peptidoglycan biosynthetic process"/>
    <property type="evidence" value="ECO:0007669"/>
    <property type="project" value="UniProtKB-KW"/>
</dbReference>
<dbReference type="InterPro" id="IPR023346">
    <property type="entry name" value="Lysozyme-like_dom_sf"/>
</dbReference>
<accession>A0A9X2PWL3</accession>
<dbReference type="InterPro" id="IPR012338">
    <property type="entry name" value="Beta-lactam/transpept-like"/>
</dbReference>
<dbReference type="GO" id="GO:0009002">
    <property type="term" value="F:serine-type D-Ala-D-Ala carboxypeptidase activity"/>
    <property type="evidence" value="ECO:0007669"/>
    <property type="project" value="UniProtKB-EC"/>
</dbReference>
<evidence type="ECO:0000256" key="1">
    <source>
        <dbReference type="ARBA" id="ARBA00004236"/>
    </source>
</evidence>
<dbReference type="Gene3D" id="3.40.710.10">
    <property type="entry name" value="DD-peptidase/beta-lactamase superfamily"/>
    <property type="match status" value="2"/>
</dbReference>
<evidence type="ECO:0000256" key="14">
    <source>
        <dbReference type="ARBA" id="ARBA00023268"/>
    </source>
</evidence>
<evidence type="ECO:0000256" key="15">
    <source>
        <dbReference type="ARBA" id="ARBA00023316"/>
    </source>
</evidence>
<keyword evidence="7" id="KW-0645">Protease</keyword>
<feature type="region of interest" description="Disordered" evidence="18">
    <location>
        <begin position="15"/>
        <end position="44"/>
    </location>
</feature>
<comment type="catalytic activity">
    <reaction evidence="16">
        <text>Preferential cleavage: (Ac)2-L-Lys-D-Ala-|-D-Ala. Also transpeptidation of peptidyl-alanyl moieties that are N-acyl substituents of D-alanine.</text>
        <dbReference type="EC" id="3.4.16.4"/>
    </reaction>
</comment>
<keyword evidence="11" id="KW-0133">Cell shape</keyword>
<dbReference type="SUPFAM" id="SSF53955">
    <property type="entry name" value="Lysozyme-like"/>
    <property type="match status" value="1"/>
</dbReference>
<dbReference type="InterPro" id="IPR036950">
    <property type="entry name" value="PBP_transglycosylase"/>
</dbReference>
<dbReference type="SUPFAM" id="SSF56601">
    <property type="entry name" value="beta-lactamase/transpeptidase-like"/>
    <property type="match status" value="1"/>
</dbReference>
<evidence type="ECO:0000256" key="13">
    <source>
        <dbReference type="ARBA" id="ARBA00023136"/>
    </source>
</evidence>
<keyword evidence="12" id="KW-0573">Peptidoglycan synthesis</keyword>
<evidence type="ECO:0000256" key="2">
    <source>
        <dbReference type="ARBA" id="ARBA00004752"/>
    </source>
</evidence>
<evidence type="ECO:0000313" key="23">
    <source>
        <dbReference type="Proteomes" id="UP001155027"/>
    </source>
</evidence>
<evidence type="ECO:0000259" key="20">
    <source>
        <dbReference type="Pfam" id="PF00905"/>
    </source>
</evidence>
<dbReference type="Pfam" id="PF00912">
    <property type="entry name" value="Transgly"/>
    <property type="match status" value="1"/>
</dbReference>
<evidence type="ECO:0000313" key="22">
    <source>
        <dbReference type="EMBL" id="MCS3677869.1"/>
    </source>
</evidence>
<dbReference type="InterPro" id="IPR050396">
    <property type="entry name" value="Glycosyltr_51/Transpeptidase"/>
</dbReference>
<keyword evidence="8 22" id="KW-0328">Glycosyltransferase</keyword>
<dbReference type="PANTHER" id="PTHR32282:SF11">
    <property type="entry name" value="PENICILLIN-BINDING PROTEIN 1B"/>
    <property type="match status" value="1"/>
</dbReference>
<dbReference type="PANTHER" id="PTHR32282">
    <property type="entry name" value="BINDING PROTEIN TRANSPEPTIDASE, PUTATIVE-RELATED"/>
    <property type="match status" value="1"/>
</dbReference>
<dbReference type="GO" id="GO:0008658">
    <property type="term" value="F:penicillin binding"/>
    <property type="evidence" value="ECO:0007669"/>
    <property type="project" value="InterPro"/>
</dbReference>
<comment type="similarity">
    <text evidence="3">In the C-terminal section; belongs to the transpeptidase family.</text>
</comment>
<comment type="caution">
    <text evidence="22">The sequence shown here is derived from an EMBL/GenBank/DDBJ whole genome shotgun (WGS) entry which is preliminary data.</text>
</comment>
<evidence type="ECO:0000256" key="9">
    <source>
        <dbReference type="ARBA" id="ARBA00022679"/>
    </source>
</evidence>
<dbReference type="GO" id="GO:0008955">
    <property type="term" value="F:peptidoglycan glycosyltransferase activity"/>
    <property type="evidence" value="ECO:0007669"/>
    <property type="project" value="UniProtKB-EC"/>
</dbReference>
<feature type="domain" description="Glycosyl transferase family 51" evidence="21">
    <location>
        <begin position="112"/>
        <end position="287"/>
    </location>
</feature>
<evidence type="ECO:0000256" key="4">
    <source>
        <dbReference type="ARBA" id="ARBA00007739"/>
    </source>
</evidence>
<dbReference type="AlphaFoldDB" id="A0A9X2PWL3"/>
<dbReference type="InterPro" id="IPR001460">
    <property type="entry name" value="PCN-bd_Tpept"/>
</dbReference>
<dbReference type="Proteomes" id="UP001155027">
    <property type="component" value="Unassembled WGS sequence"/>
</dbReference>
<keyword evidence="5" id="KW-1003">Cell membrane</keyword>
<dbReference type="Pfam" id="PF00905">
    <property type="entry name" value="Transpeptidase"/>
    <property type="match status" value="1"/>
</dbReference>
<evidence type="ECO:0000256" key="10">
    <source>
        <dbReference type="ARBA" id="ARBA00022801"/>
    </source>
</evidence>
<comment type="similarity">
    <text evidence="4">In the N-terminal section; belongs to the glycosyltransferase 51 family.</text>
</comment>
<comment type="pathway">
    <text evidence="2">Cell wall biogenesis; peptidoglycan biosynthesis.</text>
</comment>
<comment type="catalytic activity">
    <reaction evidence="17">
        <text>[GlcNAc-(1-&gt;4)-Mur2Ac(oyl-L-Ala-gamma-D-Glu-L-Lys-D-Ala-D-Ala)](n)-di-trans,octa-cis-undecaprenyl diphosphate + beta-D-GlcNAc-(1-&gt;4)-Mur2Ac(oyl-L-Ala-gamma-D-Glu-L-Lys-D-Ala-D-Ala)-di-trans,octa-cis-undecaprenyl diphosphate = [GlcNAc-(1-&gt;4)-Mur2Ac(oyl-L-Ala-gamma-D-Glu-L-Lys-D-Ala-D-Ala)](n+1)-di-trans,octa-cis-undecaprenyl diphosphate + di-trans,octa-cis-undecaprenyl diphosphate + H(+)</text>
        <dbReference type="Rhea" id="RHEA:23708"/>
        <dbReference type="Rhea" id="RHEA-COMP:9602"/>
        <dbReference type="Rhea" id="RHEA-COMP:9603"/>
        <dbReference type="ChEBI" id="CHEBI:15378"/>
        <dbReference type="ChEBI" id="CHEBI:58405"/>
        <dbReference type="ChEBI" id="CHEBI:60033"/>
        <dbReference type="ChEBI" id="CHEBI:78435"/>
        <dbReference type="EC" id="2.4.99.28"/>
    </reaction>
</comment>
<reference evidence="22" key="1">
    <citation type="submission" date="2022-08" db="EMBL/GenBank/DDBJ databases">
        <title>Genomic Encyclopedia of Type Strains, Phase V (KMG-V): Genome sequencing to study the core and pangenomes of soil and plant-associated prokaryotes.</title>
        <authorList>
            <person name="Whitman W."/>
        </authorList>
    </citation>
    <scope>NUCLEOTIDE SEQUENCE</scope>
    <source>
        <strain evidence="22">0</strain>
    </source>
</reference>
<keyword evidence="14" id="KW-0511">Multifunctional enzyme</keyword>
<dbReference type="GO" id="GO:0006508">
    <property type="term" value="P:proteolysis"/>
    <property type="evidence" value="ECO:0007669"/>
    <property type="project" value="UniProtKB-KW"/>
</dbReference>
<protein>
    <submittedName>
        <fullName evidence="22">Penicillin-binding protein 1A</fullName>
        <ecNumber evidence="22">2.4.1.-</ecNumber>
        <ecNumber evidence="22">3.4.-.-</ecNumber>
    </submittedName>
</protein>